<gene>
    <name evidence="2" type="ORF">G4D72_10665</name>
</gene>
<dbReference type="InterPro" id="IPR011440">
    <property type="entry name" value="DUF1543"/>
</dbReference>
<evidence type="ECO:0000313" key="3">
    <source>
        <dbReference type="Proteomes" id="UP000800984"/>
    </source>
</evidence>
<feature type="domain" description="DUF1543" evidence="1">
    <location>
        <begin position="16"/>
        <end position="65"/>
    </location>
</feature>
<dbReference type="Proteomes" id="UP000800984">
    <property type="component" value="Unassembled WGS sequence"/>
</dbReference>
<evidence type="ECO:0000313" key="2">
    <source>
        <dbReference type="EMBL" id="NHM02566.1"/>
    </source>
</evidence>
<dbReference type="RefSeq" id="WP_166077685.1">
    <property type="nucleotide sequence ID" value="NZ_JAAJBT010000006.1"/>
</dbReference>
<comment type="caution">
    <text evidence="2">The sequence shown here is derived from an EMBL/GenBank/DDBJ whole genome shotgun (WGS) entry which is preliminary data.</text>
</comment>
<protein>
    <submittedName>
        <fullName evidence="2">DUF1543 domain-containing protein</fullName>
    </submittedName>
</protein>
<organism evidence="2 3">
    <name type="scientific">Flavobacterium difficile</name>
    <dbReference type="NCBI Taxonomy" id="2709659"/>
    <lineage>
        <taxon>Bacteria</taxon>
        <taxon>Pseudomonadati</taxon>
        <taxon>Bacteroidota</taxon>
        <taxon>Flavobacteriia</taxon>
        <taxon>Flavobacteriales</taxon>
        <taxon>Flavobacteriaceae</taxon>
        <taxon>Flavobacterium</taxon>
    </lineage>
</organism>
<evidence type="ECO:0000259" key="1">
    <source>
        <dbReference type="Pfam" id="PF07566"/>
    </source>
</evidence>
<accession>A0ABX0IAX4</accession>
<dbReference type="Gene3D" id="3.10.20.10">
    <property type="match status" value="2"/>
</dbReference>
<reference evidence="2 3" key="1">
    <citation type="submission" date="2020-02" db="EMBL/GenBank/DDBJ databases">
        <authorList>
            <person name="Chen W.-M."/>
        </authorList>
    </citation>
    <scope>NUCLEOTIDE SEQUENCE [LARGE SCALE GENOMIC DNA]</scope>
    <source>
        <strain evidence="2 3">KDG-16</strain>
    </source>
</reference>
<name>A0ABX0IAX4_9FLAO</name>
<dbReference type="EMBL" id="JAAJBT010000006">
    <property type="protein sequence ID" value="NHM02566.1"/>
    <property type="molecule type" value="Genomic_DNA"/>
</dbReference>
<sequence length="186" mass="21975">MNFYFAIIGCTPKNRLTEQHDVFFGIANHLKELIPHISNSWQECQGKFHIDSWRKVEFIDNYKIDVVEKNTASKEENIFFINLGGYLPNDMEEYHHKILIVAKSKAEAIRKAKKSTFYKKFSFKEAPSHIDEKYGVDIDEIYKIEDILLPEFKEKYSLKITKTDTYYEDKINVAYLSLPKLKKSDF</sequence>
<dbReference type="Pfam" id="PF07566">
    <property type="entry name" value="DUF1543"/>
    <property type="match status" value="1"/>
</dbReference>
<keyword evidence="3" id="KW-1185">Reference proteome</keyword>
<proteinExistence type="predicted"/>